<dbReference type="AlphaFoldDB" id="A0A6J3L3V0"/>
<protein>
    <submittedName>
        <fullName evidence="3">Uncharacterized protein LOC117238832</fullName>
    </submittedName>
</protein>
<evidence type="ECO:0000313" key="2">
    <source>
        <dbReference type="Proteomes" id="UP000504631"/>
    </source>
</evidence>
<dbReference type="GeneID" id="117238832"/>
<organism evidence="2 3">
    <name type="scientific">Bombus vosnesenskii</name>
    <dbReference type="NCBI Taxonomy" id="207650"/>
    <lineage>
        <taxon>Eukaryota</taxon>
        <taxon>Metazoa</taxon>
        <taxon>Ecdysozoa</taxon>
        <taxon>Arthropoda</taxon>
        <taxon>Hexapoda</taxon>
        <taxon>Insecta</taxon>
        <taxon>Pterygota</taxon>
        <taxon>Neoptera</taxon>
        <taxon>Endopterygota</taxon>
        <taxon>Hymenoptera</taxon>
        <taxon>Apocrita</taxon>
        <taxon>Aculeata</taxon>
        <taxon>Apoidea</taxon>
        <taxon>Anthophila</taxon>
        <taxon>Apidae</taxon>
        <taxon>Bombus</taxon>
        <taxon>Pyrobombus</taxon>
    </lineage>
</organism>
<feature type="domain" description="PiggyBac transposable element-derived protein" evidence="1">
    <location>
        <begin position="4"/>
        <end position="159"/>
    </location>
</feature>
<dbReference type="Proteomes" id="UP000504631">
    <property type="component" value="Unplaced"/>
</dbReference>
<gene>
    <name evidence="3" type="primary">LOC117238832</name>
</gene>
<dbReference type="Pfam" id="PF13843">
    <property type="entry name" value="DDE_Tnp_1_7"/>
    <property type="match status" value="1"/>
</dbReference>
<proteinExistence type="predicted"/>
<sequence length="162" mass="18252">MKHKSTKTKFMFIADTNIGYIQTILPCYGIFTTEKLVRPNLPISTRIVLQLCQNLSQSNPEAAGYHIYTDHYFICIPLADALLSTKCHITGPIQTNGKFIPNNIKNRKIAENDIVAYRCRHITTGLERQTNQCCSTCTTTTMKNITKSTRRKGTNIVKPNVG</sequence>
<dbReference type="InterPro" id="IPR029526">
    <property type="entry name" value="PGBD"/>
</dbReference>
<dbReference type="KEGG" id="bvk:117238832"/>
<keyword evidence="2" id="KW-1185">Reference proteome</keyword>
<dbReference type="RefSeq" id="XP_033359932.1">
    <property type="nucleotide sequence ID" value="XM_033504041.1"/>
</dbReference>
<accession>A0A6J3L3V0</accession>
<reference evidence="3" key="1">
    <citation type="submission" date="2025-08" db="UniProtKB">
        <authorList>
            <consortium name="RefSeq"/>
        </authorList>
    </citation>
    <scope>IDENTIFICATION</scope>
    <source>
        <tissue evidence="3">Muscle</tissue>
    </source>
</reference>
<evidence type="ECO:0000313" key="3">
    <source>
        <dbReference type="RefSeq" id="XP_033359932.1"/>
    </source>
</evidence>
<evidence type="ECO:0000259" key="1">
    <source>
        <dbReference type="Pfam" id="PF13843"/>
    </source>
</evidence>
<name>A0A6J3L3V0_9HYME</name>